<evidence type="ECO:0000313" key="2">
    <source>
        <dbReference type="Proteomes" id="UP000218899"/>
    </source>
</evidence>
<dbReference type="OrthoDB" id="25804at2"/>
<dbReference type="PANTHER" id="PTHR39518">
    <property type="entry name" value="UPF0215 PROTEIN MJ1150"/>
    <property type="match status" value="1"/>
</dbReference>
<protein>
    <recommendedName>
        <fullName evidence="3">DUF99 family protein</fullName>
    </recommendedName>
</protein>
<organism evidence="1 2">
    <name type="scientific">Sulfurifustis variabilis</name>
    <dbReference type="NCBI Taxonomy" id="1675686"/>
    <lineage>
        <taxon>Bacteria</taxon>
        <taxon>Pseudomonadati</taxon>
        <taxon>Pseudomonadota</taxon>
        <taxon>Gammaproteobacteria</taxon>
        <taxon>Acidiferrobacterales</taxon>
        <taxon>Acidiferrobacteraceae</taxon>
        <taxon>Sulfurifustis</taxon>
    </lineage>
</organism>
<dbReference type="PIRSF" id="PIRSF006380">
    <property type="entry name" value="UCP006380"/>
    <property type="match status" value="1"/>
</dbReference>
<dbReference type="RefSeq" id="WP_096460520.1">
    <property type="nucleotide sequence ID" value="NZ_AP014936.1"/>
</dbReference>
<dbReference type="PANTHER" id="PTHR39518:SF2">
    <property type="entry name" value="UPF0215 PROTEIN MJ1150"/>
    <property type="match status" value="1"/>
</dbReference>
<accession>A0A1B4V332</accession>
<keyword evidence="2" id="KW-1185">Reference proteome</keyword>
<reference evidence="1 2" key="1">
    <citation type="submission" date="2015-08" db="EMBL/GenBank/DDBJ databases">
        <title>Complete genome sequence of Sulfurifustis variabilis.</title>
        <authorList>
            <person name="Miura A."/>
            <person name="Kojima H."/>
            <person name="Fukui M."/>
        </authorList>
    </citation>
    <scope>NUCLEOTIDE SEQUENCE [LARGE SCALE GENOMIC DNA]</scope>
    <source>
        <strain evidence="2">skN76</strain>
    </source>
</reference>
<dbReference type="HAMAP" id="MF_00582">
    <property type="entry name" value="UPF0215"/>
    <property type="match status" value="1"/>
</dbReference>
<evidence type="ECO:0008006" key="3">
    <source>
        <dbReference type="Google" id="ProtNLM"/>
    </source>
</evidence>
<gene>
    <name evidence="1" type="ORF">SVA_1398</name>
</gene>
<dbReference type="Pfam" id="PF01949">
    <property type="entry name" value="Endo_dU"/>
    <property type="match status" value="1"/>
</dbReference>
<evidence type="ECO:0000313" key="1">
    <source>
        <dbReference type="EMBL" id="BAU47963.1"/>
    </source>
</evidence>
<name>A0A1B4V332_9GAMM</name>
<dbReference type="Gene3D" id="3.30.2170.10">
    <property type="entry name" value="archaeoglobus fulgidus dsm 4304 superfamily"/>
    <property type="match status" value="1"/>
</dbReference>
<dbReference type="KEGG" id="sva:SVA_1398"/>
<proteinExistence type="inferred from homology"/>
<sequence length="188" mass="20206">MARRWSHVAGFDDAPFPRSHRGDVLVVGAVYAGRCLAGVLSGAVRRDGRNSTAVLIRLVGESRFRPHLHAVLLQGIAFAGFNVVDLRALHEGLRLPVLVVARRRPDLAAIRRALLLRVGGGKRKWSLIQDAGPMEPVAGLHVQRAGLSLEEAAALIRATTWNGALPEPLRTAHLIAGGIATGESRHRA</sequence>
<dbReference type="EMBL" id="AP014936">
    <property type="protein sequence ID" value="BAU47963.1"/>
    <property type="molecule type" value="Genomic_DNA"/>
</dbReference>
<dbReference type="InterPro" id="IPR002802">
    <property type="entry name" value="Endo_dU"/>
</dbReference>
<dbReference type="Proteomes" id="UP000218899">
    <property type="component" value="Chromosome"/>
</dbReference>
<dbReference type="AlphaFoldDB" id="A0A1B4V332"/>